<accession>A0A844G0R8</accession>
<dbReference type="InterPro" id="IPR009057">
    <property type="entry name" value="Homeodomain-like_sf"/>
</dbReference>
<keyword evidence="2" id="KW-0805">Transcription regulation</keyword>
<dbReference type="PANTHER" id="PTHR46796:SF13">
    <property type="entry name" value="HTH-TYPE TRANSCRIPTIONAL ACTIVATOR RHAS"/>
    <property type="match status" value="1"/>
</dbReference>
<proteinExistence type="predicted"/>
<dbReference type="SUPFAM" id="SSF46689">
    <property type="entry name" value="Homeodomain-like"/>
    <property type="match status" value="2"/>
</dbReference>
<comment type="caution">
    <text evidence="7">The sequence shown here is derived from an EMBL/GenBank/DDBJ whole genome shotgun (WGS) entry which is preliminary data.</text>
</comment>
<gene>
    <name evidence="7" type="ORF">FYJ85_09035</name>
</gene>
<dbReference type="InterPro" id="IPR037923">
    <property type="entry name" value="HTH-like"/>
</dbReference>
<dbReference type="InterPro" id="IPR018062">
    <property type="entry name" value="HTH_AraC-typ_CS"/>
</dbReference>
<dbReference type="SUPFAM" id="SSF51215">
    <property type="entry name" value="Regulatory protein AraC"/>
    <property type="match status" value="1"/>
</dbReference>
<dbReference type="Pfam" id="PF12833">
    <property type="entry name" value="HTH_18"/>
    <property type="match status" value="1"/>
</dbReference>
<reference evidence="7 8" key="1">
    <citation type="submission" date="2019-08" db="EMBL/GenBank/DDBJ databases">
        <title>In-depth cultivation of the pig gut microbiome towards novel bacterial diversity and tailored functional studies.</title>
        <authorList>
            <person name="Wylensek D."/>
            <person name="Hitch T.C.A."/>
            <person name="Clavel T."/>
        </authorList>
    </citation>
    <scope>NUCLEOTIDE SEQUENCE [LARGE SCALE GENOMIC DNA]</scope>
    <source>
        <strain evidence="7 8">BBE-744-WT-12</strain>
    </source>
</reference>
<dbReference type="PROSITE" id="PS00041">
    <property type="entry name" value="HTH_ARAC_FAMILY_1"/>
    <property type="match status" value="1"/>
</dbReference>
<dbReference type="InterPro" id="IPR003313">
    <property type="entry name" value="AraC-bd"/>
</dbReference>
<evidence type="ECO:0000313" key="7">
    <source>
        <dbReference type="EMBL" id="MST97187.1"/>
    </source>
</evidence>
<name>A0A844G0R8_9BACT</name>
<dbReference type="InterPro" id="IPR018060">
    <property type="entry name" value="HTH_AraC"/>
</dbReference>
<protein>
    <submittedName>
        <fullName evidence="7">Helix-turn-helix domain-containing protein</fullName>
    </submittedName>
</protein>
<dbReference type="Gene3D" id="1.10.10.60">
    <property type="entry name" value="Homeodomain-like"/>
    <property type="match status" value="2"/>
</dbReference>
<dbReference type="Pfam" id="PF02311">
    <property type="entry name" value="AraC_binding"/>
    <property type="match status" value="1"/>
</dbReference>
<keyword evidence="5" id="KW-0804">Transcription</keyword>
<dbReference type="Proteomes" id="UP000435649">
    <property type="component" value="Unassembled WGS sequence"/>
</dbReference>
<dbReference type="SMART" id="SM00342">
    <property type="entry name" value="HTH_ARAC"/>
    <property type="match status" value="1"/>
</dbReference>
<keyword evidence="1" id="KW-0963">Cytoplasm</keyword>
<dbReference type="Gene3D" id="2.60.120.10">
    <property type="entry name" value="Jelly Rolls"/>
    <property type="match status" value="1"/>
</dbReference>
<dbReference type="PANTHER" id="PTHR46796">
    <property type="entry name" value="HTH-TYPE TRANSCRIPTIONAL ACTIVATOR RHAS-RELATED"/>
    <property type="match status" value="1"/>
</dbReference>
<sequence length="312" mass="36020">MVYYDQNRNYSMNNDGITLIDRKEVLPGLPLRIFNFRQPNEIPHEHNFHELVLVRRGRGVHLTENGESPIRRGDVFLIPPGVMHTYSSVESLEIANVLFVPEELRLPVSELAETEGYHLLFPPVRRFSGGGSGLNHLALNDSQLRRAEEEMSAMLIEQQHRNPGWSFFLQLHFMALLGLVCRAYPERTGASEDEFDRLSQVTDYIEAHYAEPLTLDGLSKIGSRSKCTLIRMFRRAYNCTPIGYLLELRLERAAELLRDTALTVTEVAMRCGFCDSNYFTKLFSRKYRMPPREYRQARFDRKRTASGSSEKL</sequence>
<dbReference type="GO" id="GO:0003700">
    <property type="term" value="F:DNA-binding transcription factor activity"/>
    <property type="evidence" value="ECO:0007669"/>
    <property type="project" value="InterPro"/>
</dbReference>
<keyword evidence="3" id="KW-0238">DNA-binding</keyword>
<dbReference type="InterPro" id="IPR014710">
    <property type="entry name" value="RmlC-like_jellyroll"/>
</dbReference>
<dbReference type="EMBL" id="VUNS01000008">
    <property type="protein sequence ID" value="MST97187.1"/>
    <property type="molecule type" value="Genomic_DNA"/>
</dbReference>
<evidence type="ECO:0000256" key="3">
    <source>
        <dbReference type="ARBA" id="ARBA00023125"/>
    </source>
</evidence>
<dbReference type="InterPro" id="IPR050204">
    <property type="entry name" value="AraC_XylS_family_regulators"/>
</dbReference>
<dbReference type="PRINTS" id="PR00032">
    <property type="entry name" value="HTHARAC"/>
</dbReference>
<dbReference type="AlphaFoldDB" id="A0A844G0R8"/>
<evidence type="ECO:0000259" key="6">
    <source>
        <dbReference type="PROSITE" id="PS01124"/>
    </source>
</evidence>
<dbReference type="PROSITE" id="PS01124">
    <property type="entry name" value="HTH_ARAC_FAMILY_2"/>
    <property type="match status" value="1"/>
</dbReference>
<evidence type="ECO:0000256" key="5">
    <source>
        <dbReference type="ARBA" id="ARBA00023163"/>
    </source>
</evidence>
<dbReference type="GO" id="GO:0043565">
    <property type="term" value="F:sequence-specific DNA binding"/>
    <property type="evidence" value="ECO:0007669"/>
    <property type="project" value="InterPro"/>
</dbReference>
<evidence type="ECO:0000256" key="2">
    <source>
        <dbReference type="ARBA" id="ARBA00023015"/>
    </source>
</evidence>
<keyword evidence="4" id="KW-0010">Activator</keyword>
<keyword evidence="8" id="KW-1185">Reference proteome</keyword>
<evidence type="ECO:0000256" key="4">
    <source>
        <dbReference type="ARBA" id="ARBA00023159"/>
    </source>
</evidence>
<organism evidence="7 8">
    <name type="scientific">Victivallis lenta</name>
    <dbReference type="NCBI Taxonomy" id="2606640"/>
    <lineage>
        <taxon>Bacteria</taxon>
        <taxon>Pseudomonadati</taxon>
        <taxon>Lentisphaerota</taxon>
        <taxon>Lentisphaeria</taxon>
        <taxon>Victivallales</taxon>
        <taxon>Victivallaceae</taxon>
        <taxon>Victivallis</taxon>
    </lineage>
</organism>
<evidence type="ECO:0000313" key="8">
    <source>
        <dbReference type="Proteomes" id="UP000435649"/>
    </source>
</evidence>
<dbReference type="InterPro" id="IPR020449">
    <property type="entry name" value="Tscrpt_reg_AraC-type_HTH"/>
</dbReference>
<feature type="domain" description="HTH araC/xylS-type" evidence="6">
    <location>
        <begin position="199"/>
        <end position="297"/>
    </location>
</feature>
<evidence type="ECO:0000256" key="1">
    <source>
        <dbReference type="ARBA" id="ARBA00022490"/>
    </source>
</evidence>